<dbReference type="GO" id="GO:0006281">
    <property type="term" value="P:DNA repair"/>
    <property type="evidence" value="ECO:0007669"/>
    <property type="project" value="TreeGrafter"/>
</dbReference>
<evidence type="ECO:0000259" key="8">
    <source>
        <dbReference type="PROSITE" id="PS50880"/>
    </source>
</evidence>
<dbReference type="PROSITE" id="PS50880">
    <property type="entry name" value="TOPRIM"/>
    <property type="match status" value="1"/>
</dbReference>
<feature type="domain" description="Topo IA-type catalytic" evidence="9">
    <location>
        <begin position="172"/>
        <end position="641"/>
    </location>
</feature>
<evidence type="ECO:0000256" key="3">
    <source>
        <dbReference type="ARBA" id="ARBA00023029"/>
    </source>
</evidence>
<sequence>MKVLCVAEKNSIAKAVSQILGGGRLNTRDSGYMYVKNYDFDFNGFPFISNGSNCQVTMTSVAGHLTGIDFANDRYGWGKCNINELFDAPLDEVLDSNQRKISSNIKKEARNADFLMIWTDCDREGEYIGWEIFREANRGNSSLTQAVMYRAIFSHLERGHILHSARNPQRLDMRSVNAVSTRMEIDLRAGVTFTRLLTDTMRNKVMSANGAVRPSHHSNNNNNNNNNNTREKKDAPIVISYGTCQFPTLGFVVDRFERIRNFISEEFWYIQLLLKDGDINTTFQWQRGHLFDRHSVLTFYEVCIEKAGNIAKVNDLKSKPTSKYRPLPLTTVELQKNCARFLKLKAKESLDAAEKLYQKGFLSYPRTETDIFPQSMDLKSLVKKQAMLETSDQNSRTSWAAYAEELLSDSPGTNKFTIPRSGTHDDKAHPPIHPVTSLGPQANISAVERRVYEYVARHFLACCSADAKGQTTTLTIDWAEEIFTASGLIVLERNFLDVYPWAKWETTKRLPRLEMNQECKIEKAEMRSGSTSPPNPMTESELIMLMDANGIGTDATIAEHIEKIQLRKYIKSEKSGKETYLQPTTLGVALVHGFEAIGLEDSFAKPFQRREMEVDLKKICDGNKTKNEVVVDIVAKYKKYWAKTDSSKSKLLEVYDNVLRSMS</sequence>
<evidence type="ECO:0000313" key="11">
    <source>
        <dbReference type="Proteomes" id="UP000509704"/>
    </source>
</evidence>
<dbReference type="PROSITE" id="PS52039">
    <property type="entry name" value="TOPO_IA_2"/>
    <property type="match status" value="1"/>
</dbReference>
<dbReference type="CDD" id="cd00186">
    <property type="entry name" value="TOP1Ac"/>
    <property type="match status" value="1"/>
</dbReference>
<dbReference type="KEGG" id="zmk:HG535_0F04600"/>
<dbReference type="GO" id="GO:0006265">
    <property type="term" value="P:DNA topological change"/>
    <property type="evidence" value="ECO:0007669"/>
    <property type="project" value="InterPro"/>
</dbReference>
<comment type="catalytic activity">
    <reaction evidence="1 6">
        <text>ATP-independent breakage of single-stranded DNA, followed by passage and rejoining.</text>
        <dbReference type="EC" id="5.6.2.1"/>
    </reaction>
</comment>
<protein>
    <recommendedName>
        <fullName evidence="6">DNA topoisomerase</fullName>
        <ecNumber evidence="6">5.6.2.1</ecNumber>
    </recommendedName>
</protein>
<dbReference type="EMBL" id="CP058609">
    <property type="protein sequence ID" value="QLG73948.1"/>
    <property type="molecule type" value="Genomic_DNA"/>
</dbReference>
<dbReference type="GeneID" id="59237706"/>
<dbReference type="SUPFAM" id="SSF56712">
    <property type="entry name" value="Prokaryotic type I DNA topoisomerase"/>
    <property type="match status" value="1"/>
</dbReference>
<dbReference type="GO" id="GO:0005634">
    <property type="term" value="C:nucleus"/>
    <property type="evidence" value="ECO:0007669"/>
    <property type="project" value="TreeGrafter"/>
</dbReference>
<gene>
    <name evidence="10" type="ORF">HG535_0F04600</name>
</gene>
<feature type="domain" description="Toprim" evidence="8">
    <location>
        <begin position="2"/>
        <end position="151"/>
    </location>
</feature>
<accession>A0A7H9B5G8</accession>
<dbReference type="PANTHER" id="PTHR11390">
    <property type="entry name" value="PROKARYOTIC DNA TOPOISOMERASE"/>
    <property type="match status" value="1"/>
</dbReference>
<dbReference type="EC" id="5.6.2.1" evidence="6"/>
<dbReference type="SMART" id="SM00493">
    <property type="entry name" value="TOPRIM"/>
    <property type="match status" value="1"/>
</dbReference>
<feature type="compositionally biased region" description="Low complexity" evidence="7">
    <location>
        <begin position="219"/>
        <end position="228"/>
    </location>
</feature>
<dbReference type="OrthoDB" id="430051at2759"/>
<dbReference type="SMART" id="SM00436">
    <property type="entry name" value="TOP1Bc"/>
    <property type="match status" value="1"/>
</dbReference>
<dbReference type="InterPro" id="IPR003601">
    <property type="entry name" value="Topo_IA_2"/>
</dbReference>
<organism evidence="10 11">
    <name type="scientific">Zygotorulaspora mrakii</name>
    <name type="common">Zygosaccharomyces mrakii</name>
    <dbReference type="NCBI Taxonomy" id="42260"/>
    <lineage>
        <taxon>Eukaryota</taxon>
        <taxon>Fungi</taxon>
        <taxon>Dikarya</taxon>
        <taxon>Ascomycota</taxon>
        <taxon>Saccharomycotina</taxon>
        <taxon>Saccharomycetes</taxon>
        <taxon>Saccharomycetales</taxon>
        <taxon>Saccharomycetaceae</taxon>
        <taxon>Zygotorulaspora</taxon>
    </lineage>
</organism>
<keyword evidence="5 6" id="KW-0413">Isomerase</keyword>
<dbReference type="GO" id="GO:0035825">
    <property type="term" value="P:homologous recombination"/>
    <property type="evidence" value="ECO:0007669"/>
    <property type="project" value="UniProtKB-ARBA"/>
</dbReference>
<evidence type="ECO:0000256" key="7">
    <source>
        <dbReference type="SAM" id="MobiDB-lite"/>
    </source>
</evidence>
<keyword evidence="11" id="KW-1185">Reference proteome</keyword>
<feature type="region of interest" description="Disordered" evidence="7">
    <location>
        <begin position="209"/>
        <end position="231"/>
    </location>
</feature>
<dbReference type="RefSeq" id="XP_037145673.1">
    <property type="nucleotide sequence ID" value="XM_037289778.1"/>
</dbReference>
<dbReference type="InterPro" id="IPR013824">
    <property type="entry name" value="Topo_IA_cen_sub1"/>
</dbReference>
<dbReference type="GO" id="GO:0031422">
    <property type="term" value="C:RecQ family helicase-topoisomerase III complex"/>
    <property type="evidence" value="ECO:0007669"/>
    <property type="project" value="TreeGrafter"/>
</dbReference>
<evidence type="ECO:0000313" key="10">
    <source>
        <dbReference type="EMBL" id="QLG73948.1"/>
    </source>
</evidence>
<dbReference type="PANTHER" id="PTHR11390:SF21">
    <property type="entry name" value="DNA TOPOISOMERASE 3-ALPHA"/>
    <property type="match status" value="1"/>
</dbReference>
<comment type="similarity">
    <text evidence="2 6">Belongs to the type IA topoisomerase family.</text>
</comment>
<dbReference type="GO" id="GO:0003917">
    <property type="term" value="F:DNA topoisomerase type I (single strand cut, ATP-independent) activity"/>
    <property type="evidence" value="ECO:0007669"/>
    <property type="project" value="UniProtKB-EC"/>
</dbReference>
<evidence type="ECO:0000256" key="6">
    <source>
        <dbReference type="RuleBase" id="RU362092"/>
    </source>
</evidence>
<comment type="function">
    <text evidence="6">Introduces a single-strand break via transesterification at a target site in duplex DNA. Releases the supercoiling and torsional tension of DNA introduced during the DNA replication and transcription by transiently cleaving and rejoining one strand of the DNA duplex. The scissile phosphodiester is attacked by the catalytic tyrosine of the enzyme, resulting in the formation of a DNA-(5'-phosphotyrosyl)-enzyme intermediate and the expulsion of a 3'-OH DNA strand.</text>
</comment>
<dbReference type="InterPro" id="IPR023405">
    <property type="entry name" value="Topo_IA_core_domain"/>
</dbReference>
<dbReference type="InterPro" id="IPR013825">
    <property type="entry name" value="Topo_IA_cen_sub2"/>
</dbReference>
<dbReference type="Gene3D" id="1.10.460.10">
    <property type="entry name" value="Topoisomerase I, domain 2"/>
    <property type="match status" value="1"/>
</dbReference>
<reference evidence="10 11" key="1">
    <citation type="submission" date="2020-07" db="EMBL/GenBank/DDBJ databases">
        <title>The yeast mating-type switching endonuclease HO is a domesticated member of an unorthodox homing genetic element family.</title>
        <authorList>
            <person name="Coughlan A.Y."/>
            <person name="Lombardi L."/>
            <person name="Braun-Galleani S."/>
            <person name="Martos A.R."/>
            <person name="Galeote V."/>
            <person name="Bigey F."/>
            <person name="Dequin S."/>
            <person name="Byrne K.P."/>
            <person name="Wolfe K.H."/>
        </authorList>
    </citation>
    <scope>NUCLEOTIDE SEQUENCE [LARGE SCALE GENOMIC DNA]</scope>
    <source>
        <strain evidence="10 11">NRRL Y-6702</strain>
    </source>
</reference>
<dbReference type="GO" id="GO:0003677">
    <property type="term" value="F:DNA binding"/>
    <property type="evidence" value="ECO:0007669"/>
    <property type="project" value="UniProtKB-KW"/>
</dbReference>
<dbReference type="InterPro" id="IPR006171">
    <property type="entry name" value="TOPRIM_dom"/>
</dbReference>
<keyword evidence="4 6" id="KW-0238">DNA-binding</keyword>
<evidence type="ECO:0000256" key="5">
    <source>
        <dbReference type="ARBA" id="ARBA00023235"/>
    </source>
</evidence>
<name>A0A7H9B5G8_ZYGMR</name>
<dbReference type="InterPro" id="IPR034144">
    <property type="entry name" value="TOPRIM_TopoIII"/>
</dbReference>
<dbReference type="Pfam" id="PF01131">
    <property type="entry name" value="Topoisom_bac"/>
    <property type="match status" value="1"/>
</dbReference>
<dbReference type="SMART" id="SM00437">
    <property type="entry name" value="TOP1Ac"/>
    <property type="match status" value="1"/>
</dbReference>
<dbReference type="Pfam" id="PF01751">
    <property type="entry name" value="Toprim"/>
    <property type="match status" value="1"/>
</dbReference>
<dbReference type="PROSITE" id="PS00396">
    <property type="entry name" value="TOPO_IA_1"/>
    <property type="match status" value="1"/>
</dbReference>
<dbReference type="InterPro" id="IPR013497">
    <property type="entry name" value="Topo_IA_cen"/>
</dbReference>
<dbReference type="InterPro" id="IPR003602">
    <property type="entry name" value="Topo_IA_DNA-bd_dom"/>
</dbReference>
<evidence type="ECO:0000256" key="1">
    <source>
        <dbReference type="ARBA" id="ARBA00000213"/>
    </source>
</evidence>
<dbReference type="Gene3D" id="2.70.20.10">
    <property type="entry name" value="Topoisomerase I, domain 3"/>
    <property type="match status" value="1"/>
</dbReference>
<dbReference type="Proteomes" id="UP000509704">
    <property type="component" value="Chromosome 6"/>
</dbReference>
<dbReference type="Gene3D" id="3.40.50.140">
    <property type="match status" value="1"/>
</dbReference>
<dbReference type="PRINTS" id="PR00417">
    <property type="entry name" value="PRTPISMRASEI"/>
</dbReference>
<evidence type="ECO:0000256" key="2">
    <source>
        <dbReference type="ARBA" id="ARBA00009446"/>
    </source>
</evidence>
<dbReference type="InterPro" id="IPR023406">
    <property type="entry name" value="Topo_IA_AS"/>
</dbReference>
<evidence type="ECO:0000256" key="4">
    <source>
        <dbReference type="ARBA" id="ARBA00023125"/>
    </source>
</evidence>
<keyword evidence="3 6" id="KW-0799">Topoisomerase</keyword>
<dbReference type="InterPro" id="IPR000380">
    <property type="entry name" value="Topo_IA"/>
</dbReference>
<dbReference type="FunFam" id="3.40.50.140:FF:000003">
    <property type="entry name" value="DNA topoisomerase"/>
    <property type="match status" value="1"/>
</dbReference>
<evidence type="ECO:0000259" key="9">
    <source>
        <dbReference type="PROSITE" id="PS52039"/>
    </source>
</evidence>
<proteinExistence type="inferred from homology"/>
<dbReference type="AlphaFoldDB" id="A0A7H9B5G8"/>
<dbReference type="Gene3D" id="1.10.290.10">
    <property type="entry name" value="Topoisomerase I, domain 4"/>
    <property type="match status" value="1"/>
</dbReference>
<dbReference type="FunFam" id="1.10.290.10:FF:000001">
    <property type="entry name" value="DNA topoisomerase"/>
    <property type="match status" value="1"/>
</dbReference>
<dbReference type="CDD" id="cd03362">
    <property type="entry name" value="TOPRIM_TopoIA_TopoIII"/>
    <property type="match status" value="1"/>
</dbReference>
<dbReference type="InterPro" id="IPR013826">
    <property type="entry name" value="Topo_IA_cen_sub3"/>
</dbReference>